<feature type="compositionally biased region" description="Low complexity" evidence="1">
    <location>
        <begin position="126"/>
        <end position="171"/>
    </location>
</feature>
<evidence type="ECO:0000313" key="4">
    <source>
        <dbReference type="Proteomes" id="UP000007431"/>
    </source>
</evidence>
<keyword evidence="2" id="KW-1133">Transmembrane helix</keyword>
<name>D8Q7H8_SCHCM</name>
<evidence type="ECO:0000256" key="2">
    <source>
        <dbReference type="SAM" id="Phobius"/>
    </source>
</evidence>
<sequence>MSTTSKQNCDALKQLPKPIPGMTSVVECPHVLSSSASPISGSIVTSAQSAHIHGPARSSAAKAFEDSLSSNAASIDRPESIEPSTKERPHKIAIARVASEHQAAKTSAVTPLVSEDAKASAPAIQSLSRLPPSSSSSSHAPAASESLRPSPPSTSALSHVSSASTRSSNSSMTRAADPIRWLPICINLTIFLVAFFATHYALHSISQPRPQPTQTITAAGPVAQGQPAASGPAPAPTTWHAQRPAGGKAAAPVVGQAQSAKGQLLTRKTAVGVVSVGPDGRARRRIRFVRPPEALSKVARKRAVM</sequence>
<evidence type="ECO:0000313" key="3">
    <source>
        <dbReference type="EMBL" id="EFI96028.1"/>
    </source>
</evidence>
<dbReference type="HOGENOM" id="CLU_912631_0_0_1"/>
<evidence type="ECO:0000256" key="1">
    <source>
        <dbReference type="SAM" id="MobiDB-lite"/>
    </source>
</evidence>
<protein>
    <submittedName>
        <fullName evidence="3">Uncharacterized protein</fullName>
    </submittedName>
</protein>
<keyword evidence="4" id="KW-1185">Reference proteome</keyword>
<gene>
    <name evidence="3" type="ORF">SCHCODRAFT_109759</name>
</gene>
<dbReference type="AlphaFoldDB" id="D8Q7H8"/>
<feature type="transmembrane region" description="Helical" evidence="2">
    <location>
        <begin position="181"/>
        <end position="202"/>
    </location>
</feature>
<dbReference type="RefSeq" id="XP_003030931.1">
    <property type="nucleotide sequence ID" value="XM_003030885.1"/>
</dbReference>
<dbReference type="VEuPathDB" id="FungiDB:SCHCODRAFT_02629227"/>
<dbReference type="GeneID" id="9586678"/>
<dbReference type="KEGG" id="scm:SCHCO_02629227"/>
<dbReference type="EMBL" id="GL377307">
    <property type="protein sequence ID" value="EFI96028.1"/>
    <property type="molecule type" value="Genomic_DNA"/>
</dbReference>
<dbReference type="InParanoid" id="D8Q7H8"/>
<feature type="region of interest" description="Disordered" evidence="1">
    <location>
        <begin position="43"/>
        <end position="89"/>
    </location>
</feature>
<feature type="non-terminal residue" evidence="3">
    <location>
        <position position="305"/>
    </location>
</feature>
<feature type="region of interest" description="Disordered" evidence="1">
    <location>
        <begin position="222"/>
        <end position="243"/>
    </location>
</feature>
<accession>D8Q7H8</accession>
<keyword evidence="2" id="KW-0472">Membrane</keyword>
<feature type="region of interest" description="Disordered" evidence="1">
    <location>
        <begin position="1"/>
        <end position="20"/>
    </location>
</feature>
<dbReference type="Proteomes" id="UP000007431">
    <property type="component" value="Unassembled WGS sequence"/>
</dbReference>
<proteinExistence type="predicted"/>
<reference evidence="3 4" key="1">
    <citation type="journal article" date="2010" name="Nat. Biotechnol.">
        <title>Genome sequence of the model mushroom Schizophyllum commune.</title>
        <authorList>
            <person name="Ohm R.A."/>
            <person name="de Jong J.F."/>
            <person name="Lugones L.G."/>
            <person name="Aerts A."/>
            <person name="Kothe E."/>
            <person name="Stajich J.E."/>
            <person name="de Vries R.P."/>
            <person name="Record E."/>
            <person name="Levasseur A."/>
            <person name="Baker S.E."/>
            <person name="Bartholomew K.A."/>
            <person name="Coutinho P.M."/>
            <person name="Erdmann S."/>
            <person name="Fowler T.J."/>
            <person name="Gathman A.C."/>
            <person name="Lombard V."/>
            <person name="Henrissat B."/>
            <person name="Knabe N."/>
            <person name="Kuees U."/>
            <person name="Lilly W.W."/>
            <person name="Lindquist E."/>
            <person name="Lucas S."/>
            <person name="Magnuson J.K."/>
            <person name="Piumi F."/>
            <person name="Raudaskoski M."/>
            <person name="Salamov A."/>
            <person name="Schmutz J."/>
            <person name="Schwarze F.W.M.R."/>
            <person name="vanKuyk P.A."/>
            <person name="Horton J.S."/>
            <person name="Grigoriev I.V."/>
            <person name="Woesten H.A.B."/>
        </authorList>
    </citation>
    <scope>NUCLEOTIDE SEQUENCE [LARGE SCALE GENOMIC DNA]</scope>
    <source>
        <strain evidence="4">H4-8 / FGSC 9210</strain>
    </source>
</reference>
<feature type="compositionally biased region" description="Basic and acidic residues" evidence="1">
    <location>
        <begin position="76"/>
        <end position="87"/>
    </location>
</feature>
<organism evidence="4">
    <name type="scientific">Schizophyllum commune (strain H4-8 / FGSC 9210)</name>
    <name type="common">Split gill fungus</name>
    <dbReference type="NCBI Taxonomy" id="578458"/>
    <lineage>
        <taxon>Eukaryota</taxon>
        <taxon>Fungi</taxon>
        <taxon>Dikarya</taxon>
        <taxon>Basidiomycota</taxon>
        <taxon>Agaricomycotina</taxon>
        <taxon>Agaricomycetes</taxon>
        <taxon>Agaricomycetidae</taxon>
        <taxon>Agaricales</taxon>
        <taxon>Schizophyllaceae</taxon>
        <taxon>Schizophyllum</taxon>
    </lineage>
</organism>
<feature type="region of interest" description="Disordered" evidence="1">
    <location>
        <begin position="123"/>
        <end position="174"/>
    </location>
</feature>
<keyword evidence="2" id="KW-0812">Transmembrane</keyword>
<feature type="compositionally biased region" description="Low complexity" evidence="1">
    <location>
        <begin position="222"/>
        <end position="232"/>
    </location>
</feature>